<sequence length="53" mass="6072">MAISNFEFNALFLFFDDNIIGATFDICSSTYKLEQIITKIIIIIIIDRPKSTL</sequence>
<comment type="caution">
    <text evidence="1">The sequence shown here is derived from an EMBL/GenBank/DDBJ whole genome shotgun (WGS) entry which is preliminary data.</text>
</comment>
<dbReference type="AlphaFoldDB" id="A0A645BH39"/>
<organism evidence="1">
    <name type="scientific">bioreactor metagenome</name>
    <dbReference type="NCBI Taxonomy" id="1076179"/>
    <lineage>
        <taxon>unclassified sequences</taxon>
        <taxon>metagenomes</taxon>
        <taxon>ecological metagenomes</taxon>
    </lineage>
</organism>
<reference evidence="1" key="1">
    <citation type="submission" date="2019-08" db="EMBL/GenBank/DDBJ databases">
        <authorList>
            <person name="Kucharzyk K."/>
            <person name="Murdoch R.W."/>
            <person name="Higgins S."/>
            <person name="Loffler F."/>
        </authorList>
    </citation>
    <scope>NUCLEOTIDE SEQUENCE</scope>
</reference>
<proteinExistence type="predicted"/>
<evidence type="ECO:0000313" key="1">
    <source>
        <dbReference type="EMBL" id="MPM64685.1"/>
    </source>
</evidence>
<gene>
    <name evidence="1" type="ORF">SDC9_111573</name>
</gene>
<protein>
    <submittedName>
        <fullName evidence="1">Uncharacterized protein</fullName>
    </submittedName>
</protein>
<accession>A0A645BH39</accession>
<dbReference type="EMBL" id="VSSQ01020088">
    <property type="protein sequence ID" value="MPM64685.1"/>
    <property type="molecule type" value="Genomic_DNA"/>
</dbReference>
<name>A0A645BH39_9ZZZZ</name>